<feature type="compositionally biased region" description="Low complexity" evidence="1">
    <location>
        <begin position="47"/>
        <end position="60"/>
    </location>
</feature>
<feature type="compositionally biased region" description="Polar residues" evidence="1">
    <location>
        <begin position="257"/>
        <end position="280"/>
    </location>
</feature>
<feature type="compositionally biased region" description="Low complexity" evidence="1">
    <location>
        <begin position="479"/>
        <end position="522"/>
    </location>
</feature>
<feature type="region of interest" description="Disordered" evidence="1">
    <location>
        <begin position="47"/>
        <end position="124"/>
    </location>
</feature>
<name>A0A6G1SJ87_9ACAR</name>
<organism evidence="2">
    <name type="scientific">Aceria tosichella</name>
    <name type="common">wheat curl mite</name>
    <dbReference type="NCBI Taxonomy" id="561515"/>
    <lineage>
        <taxon>Eukaryota</taxon>
        <taxon>Metazoa</taxon>
        <taxon>Ecdysozoa</taxon>
        <taxon>Arthropoda</taxon>
        <taxon>Chelicerata</taxon>
        <taxon>Arachnida</taxon>
        <taxon>Acari</taxon>
        <taxon>Acariformes</taxon>
        <taxon>Trombidiformes</taxon>
        <taxon>Prostigmata</taxon>
        <taxon>Eupodina</taxon>
        <taxon>Eriophyoidea</taxon>
        <taxon>Eriophyidae</taxon>
        <taxon>Eriophyinae</taxon>
        <taxon>Aceriini</taxon>
        <taxon>Aceria</taxon>
    </lineage>
</organism>
<sequence>MQLQAKTMAAMIRWSAKKQTIISSLYLVSVLILIVSANVANAIVKQQQQPQSSSSPSQQQRSDDPSGYTNNNNHQQHSLSGASSASAGPQQVPSISNNGPQQQQQAGAPGAPSSYGGGASPINGISAAQPSASYANNNQKQPSVYMDTMAAAASNPEQSYQAAAQSVNMALANSGILNNANAYNQQPGNQAGQQQQSSGAAGASGSAAGSSLNPLHYFYYPAAKESIQGPSKQADAMANSASNQYYTAGQYGNYADQYQPQSFSNNNNNGPDAAASSQDASFLPQPMDGQSGPQQQQQQQPQQPAGPQQQQQQQHNFNSNTNDLASYASNQMQQQQPPQHQQGPGTISFGGPAASSVGQPQNGQAASGNDYMNSHMGGHQQQQQAAPMGSGSSPLAYQQNGQNMFNQLASGGDLSTSNFGNNAGGMSSIASYMAPTGMASTGANNGQHDLFANSLLGGQFNSAASQLSAASISPPPSQSQPQQQSPQQQQPQQQAQSPLFSSSLFGGQSQQQAASQQQQQQGGLFGGGAANPNNYLSTFLSPQQYSQLTGQQMGAMASEHTPMSLASAISAQQMHQQNQANAASQAAASSASSALSNTSSSSKRFGLGSFIMPMLALAGLSLLIPTMSNLGTAVGRKKRSVVEERASAANRQQQIAYEPLLNGPGQLLKESSIGEYMDRLERYYGIYRNAIESDECMNRLVCEFGDAVKDISPKAGPVMSVIEHLVPKWMAGKMHLFKEAAMNQKEGGKEKCKKYVCQNVADAGRQH</sequence>
<protein>
    <submittedName>
        <fullName evidence="2">Uncharacterized protein</fullName>
    </submittedName>
</protein>
<feature type="compositionally biased region" description="Polar residues" evidence="1">
    <location>
        <begin position="356"/>
        <end position="372"/>
    </location>
</feature>
<evidence type="ECO:0000313" key="2">
    <source>
        <dbReference type="EMBL" id="MDE49970.1"/>
    </source>
</evidence>
<feature type="region of interest" description="Disordered" evidence="1">
    <location>
        <begin position="257"/>
        <end position="398"/>
    </location>
</feature>
<feature type="compositionally biased region" description="Low complexity" evidence="1">
    <location>
        <begin position="331"/>
        <end position="344"/>
    </location>
</feature>
<accession>A0A6G1SJ87</accession>
<reference evidence="2" key="1">
    <citation type="submission" date="2018-10" db="EMBL/GenBank/DDBJ databases">
        <title>Transcriptome assembly of Aceria tosichella (Wheat curl mite) Type 2.</title>
        <authorList>
            <person name="Scully E.D."/>
            <person name="Geib S.M."/>
            <person name="Palmer N.A."/>
            <person name="Gupta A.K."/>
            <person name="Sarath G."/>
            <person name="Tatineni S."/>
        </authorList>
    </citation>
    <scope>NUCLEOTIDE SEQUENCE</scope>
    <source>
        <strain evidence="2">LincolnNE</strain>
    </source>
</reference>
<feature type="compositionally biased region" description="Low complexity" evidence="1">
    <location>
        <begin position="284"/>
        <end position="314"/>
    </location>
</feature>
<feature type="compositionally biased region" description="Low complexity" evidence="1">
    <location>
        <begin position="74"/>
        <end position="114"/>
    </location>
</feature>
<dbReference type="AlphaFoldDB" id="A0A6G1SJ87"/>
<feature type="region of interest" description="Disordered" evidence="1">
    <location>
        <begin position="181"/>
        <end position="207"/>
    </location>
</feature>
<feature type="compositionally biased region" description="Polar residues" evidence="1">
    <location>
        <begin position="315"/>
        <end position="330"/>
    </location>
</feature>
<evidence type="ECO:0000256" key="1">
    <source>
        <dbReference type="SAM" id="MobiDB-lite"/>
    </source>
</evidence>
<proteinExistence type="predicted"/>
<feature type="compositionally biased region" description="Low complexity" evidence="1">
    <location>
        <begin position="374"/>
        <end position="393"/>
    </location>
</feature>
<dbReference type="EMBL" id="GGYP01005199">
    <property type="protein sequence ID" value="MDE49970.1"/>
    <property type="molecule type" value="Transcribed_RNA"/>
</dbReference>
<gene>
    <name evidence="2" type="ORF">g.17035</name>
</gene>
<feature type="region of interest" description="Disordered" evidence="1">
    <location>
        <begin position="466"/>
        <end position="528"/>
    </location>
</feature>